<organism evidence="4 5">
    <name type="scientific">Ornithinimicrobium ciconiae</name>
    <dbReference type="NCBI Taxonomy" id="2594265"/>
    <lineage>
        <taxon>Bacteria</taxon>
        <taxon>Bacillati</taxon>
        <taxon>Actinomycetota</taxon>
        <taxon>Actinomycetes</taxon>
        <taxon>Micrococcales</taxon>
        <taxon>Ornithinimicrobiaceae</taxon>
        <taxon>Ornithinimicrobium</taxon>
    </lineage>
</organism>
<evidence type="ECO:0000256" key="2">
    <source>
        <dbReference type="SAM" id="Phobius"/>
    </source>
</evidence>
<gene>
    <name evidence="4" type="ORF">FNH13_17085</name>
</gene>
<feature type="compositionally biased region" description="Basic and acidic residues" evidence="1">
    <location>
        <begin position="286"/>
        <end position="310"/>
    </location>
</feature>
<accession>A0A516GEA7</accession>
<dbReference type="KEGG" id="orz:FNH13_17085"/>
<reference evidence="4 5" key="1">
    <citation type="submission" date="2019-07" db="EMBL/GenBank/DDBJ databases">
        <title>complete genome sequencing of Ornithinimicrobium sp. H23M54.</title>
        <authorList>
            <person name="Bae J.-W."/>
            <person name="Lee S.-Y."/>
        </authorList>
    </citation>
    <scope>NUCLEOTIDE SEQUENCE [LARGE SCALE GENOMIC DNA]</scope>
    <source>
        <strain evidence="4 5">H23M54</strain>
    </source>
</reference>
<keyword evidence="2" id="KW-0812">Transmembrane</keyword>
<dbReference type="Gene3D" id="1.20.1260.10">
    <property type="match status" value="1"/>
</dbReference>
<keyword evidence="2" id="KW-0472">Membrane</keyword>
<name>A0A516GEA7_9MICO</name>
<evidence type="ECO:0000256" key="1">
    <source>
        <dbReference type="SAM" id="MobiDB-lite"/>
    </source>
</evidence>
<dbReference type="InterPro" id="IPR005183">
    <property type="entry name" value="DUF305_CopM-like"/>
</dbReference>
<sequence>MGPSARRRQRHRHASAAVHPRLAPGPADAGARRGLHRRHLRRPGRRLSMTLVADEDTPQTPGPPQPETGRLGIGLVAGTAIVGLILGALLGWLVFGQSSPADDSVEAGFARDMTEHHAQAVEMSLEVLQTTEDEGLRALATDIASTQGNQLGQMEGWIRQWGLPMARPGDRMDWMGEMEHAMHLVEGAPMAGMANPEQMESLRTAEGEAADVLYLQLMTTHHIAGVEMAEAALDGGVDGEVRRLAAAMVNGQESEIELMLGMLEVRGEQSQEQSGLTVGVAEQGEPMDHEDMGHGEDDPADHADDTGHDG</sequence>
<evidence type="ECO:0000313" key="4">
    <source>
        <dbReference type="EMBL" id="QDO89835.1"/>
    </source>
</evidence>
<dbReference type="PANTHER" id="PTHR36933:SF1">
    <property type="entry name" value="SLL0788 PROTEIN"/>
    <property type="match status" value="1"/>
</dbReference>
<feature type="compositionally biased region" description="Basic residues" evidence="1">
    <location>
        <begin position="33"/>
        <end position="45"/>
    </location>
</feature>
<feature type="region of interest" description="Disordered" evidence="1">
    <location>
        <begin position="1"/>
        <end position="68"/>
    </location>
</feature>
<keyword evidence="2" id="KW-1133">Transmembrane helix</keyword>
<feature type="region of interest" description="Disordered" evidence="1">
    <location>
        <begin position="267"/>
        <end position="310"/>
    </location>
</feature>
<dbReference type="PANTHER" id="PTHR36933">
    <property type="entry name" value="SLL0788 PROTEIN"/>
    <property type="match status" value="1"/>
</dbReference>
<dbReference type="AlphaFoldDB" id="A0A516GEA7"/>
<dbReference type="EMBL" id="CP041616">
    <property type="protein sequence ID" value="QDO89835.1"/>
    <property type="molecule type" value="Genomic_DNA"/>
</dbReference>
<dbReference type="InterPro" id="IPR012347">
    <property type="entry name" value="Ferritin-like"/>
</dbReference>
<feature type="compositionally biased region" description="Low complexity" evidence="1">
    <location>
        <begin position="15"/>
        <end position="29"/>
    </location>
</feature>
<evidence type="ECO:0000313" key="5">
    <source>
        <dbReference type="Proteomes" id="UP000315395"/>
    </source>
</evidence>
<dbReference type="OrthoDB" id="26872at2"/>
<evidence type="ECO:0000259" key="3">
    <source>
        <dbReference type="Pfam" id="PF03713"/>
    </source>
</evidence>
<dbReference type="Pfam" id="PF03713">
    <property type="entry name" value="DUF305"/>
    <property type="match status" value="1"/>
</dbReference>
<feature type="domain" description="DUF305" evidence="3">
    <location>
        <begin position="106"/>
        <end position="263"/>
    </location>
</feature>
<dbReference type="Proteomes" id="UP000315395">
    <property type="component" value="Chromosome"/>
</dbReference>
<feature type="compositionally biased region" description="Basic residues" evidence="1">
    <location>
        <begin position="1"/>
        <end position="14"/>
    </location>
</feature>
<proteinExistence type="predicted"/>
<protein>
    <submittedName>
        <fullName evidence="4">DUF305 domain-containing protein</fullName>
    </submittedName>
</protein>
<feature type="transmembrane region" description="Helical" evidence="2">
    <location>
        <begin position="71"/>
        <end position="95"/>
    </location>
</feature>
<keyword evidence="5" id="KW-1185">Reference proteome</keyword>